<dbReference type="InterPro" id="IPR034474">
    <property type="entry name" value="Methyltransferase_Class_D"/>
</dbReference>
<organism evidence="6 7">
    <name type="scientific">Lachnotalea glycerini</name>
    <dbReference type="NCBI Taxonomy" id="1763509"/>
    <lineage>
        <taxon>Bacteria</taxon>
        <taxon>Bacillati</taxon>
        <taxon>Bacillota</taxon>
        <taxon>Clostridia</taxon>
        <taxon>Lachnospirales</taxon>
        <taxon>Lachnospiraceae</taxon>
        <taxon>Lachnotalea</taxon>
    </lineage>
</organism>
<dbReference type="InterPro" id="IPR056488">
    <property type="entry name" value="Zn_ribbon_HMPTM"/>
</dbReference>
<evidence type="ECO:0000256" key="2">
    <source>
        <dbReference type="ARBA" id="ARBA00022723"/>
    </source>
</evidence>
<feature type="domain" description="Radical SAM core" evidence="5">
    <location>
        <begin position="99"/>
        <end position="326"/>
    </location>
</feature>
<dbReference type="GO" id="GO:0051536">
    <property type="term" value="F:iron-sulfur cluster binding"/>
    <property type="evidence" value="ECO:0007669"/>
    <property type="project" value="UniProtKB-KW"/>
</dbReference>
<dbReference type="SFLD" id="SFLDG01100">
    <property type="entry name" value="methyltransferase_(Class_D)"/>
    <property type="match status" value="1"/>
</dbReference>
<evidence type="ECO:0000256" key="1">
    <source>
        <dbReference type="ARBA" id="ARBA00022691"/>
    </source>
</evidence>
<dbReference type="InterPro" id="IPR058240">
    <property type="entry name" value="rSAM_sf"/>
</dbReference>
<dbReference type="SFLD" id="SFLDS00029">
    <property type="entry name" value="Radical_SAM"/>
    <property type="match status" value="1"/>
</dbReference>
<comment type="caution">
    <text evidence="6">The sequence shown here is derived from an EMBL/GenBank/DDBJ whole genome shotgun (WGS) entry which is preliminary data.</text>
</comment>
<dbReference type="InterPro" id="IPR013785">
    <property type="entry name" value="Aldolase_TIM"/>
</dbReference>
<evidence type="ECO:0000256" key="4">
    <source>
        <dbReference type="ARBA" id="ARBA00023014"/>
    </source>
</evidence>
<dbReference type="Gene3D" id="3.20.20.70">
    <property type="entry name" value="Aldolase class I"/>
    <property type="match status" value="1"/>
</dbReference>
<evidence type="ECO:0000259" key="5">
    <source>
        <dbReference type="PROSITE" id="PS51918"/>
    </source>
</evidence>
<keyword evidence="2" id="KW-0479">Metal-binding</keyword>
<name>A0A371JGG6_9FIRM</name>
<dbReference type="PROSITE" id="PS51918">
    <property type="entry name" value="RADICAL_SAM"/>
    <property type="match status" value="1"/>
</dbReference>
<dbReference type="SUPFAM" id="SSF102114">
    <property type="entry name" value="Radical SAM enzymes"/>
    <property type="match status" value="1"/>
</dbReference>
<keyword evidence="3" id="KW-0408">Iron</keyword>
<reference evidence="6 7" key="1">
    <citation type="journal article" date="2017" name="Genome Announc.">
        <title>Draft Genome Sequence of a Sporulating and Motile Strain of Lachnotalea glycerini Isolated from Water in Quebec City, Canada.</title>
        <authorList>
            <person name="Maheux A.F."/>
            <person name="Boudreau D.K."/>
            <person name="Berube E."/>
            <person name="Boissinot M."/>
            <person name="Raymond F."/>
            <person name="Brodeur S."/>
            <person name="Corbeil J."/>
            <person name="Isabel S."/>
            <person name="Omar R.F."/>
            <person name="Bergeron M.G."/>
        </authorList>
    </citation>
    <scope>NUCLEOTIDE SEQUENCE [LARGE SCALE GENOMIC DNA]</scope>
    <source>
        <strain evidence="6 7">CCRI-19302</strain>
    </source>
</reference>
<dbReference type="CDD" id="cd01335">
    <property type="entry name" value="Radical_SAM"/>
    <property type="match status" value="1"/>
</dbReference>
<keyword evidence="4" id="KW-0411">Iron-sulfur</keyword>
<dbReference type="PANTHER" id="PTHR43306:SF1">
    <property type="entry name" value="7,8-DIHYDRO-6-HYDROXYMETHYLPTERIN DIMETHYLTRANSFERASE"/>
    <property type="match status" value="1"/>
</dbReference>
<dbReference type="GO" id="GO:0046872">
    <property type="term" value="F:metal ion binding"/>
    <property type="evidence" value="ECO:0007669"/>
    <property type="project" value="UniProtKB-KW"/>
</dbReference>
<dbReference type="InterPro" id="IPR007197">
    <property type="entry name" value="rSAM"/>
</dbReference>
<dbReference type="PANTHER" id="PTHR43306">
    <property type="entry name" value="7,8-DIHYDRO-6-HYDROXYMETHYLPTERIN DIMETHYLTRANSFERASE"/>
    <property type="match status" value="1"/>
</dbReference>
<dbReference type="AlphaFoldDB" id="A0A371JGG6"/>
<dbReference type="EMBL" id="NOKA02000009">
    <property type="protein sequence ID" value="RDY31840.1"/>
    <property type="molecule type" value="Genomic_DNA"/>
</dbReference>
<evidence type="ECO:0000313" key="6">
    <source>
        <dbReference type="EMBL" id="RDY31840.1"/>
    </source>
</evidence>
<dbReference type="Pfam" id="PF04055">
    <property type="entry name" value="Radical_SAM"/>
    <property type="match status" value="1"/>
</dbReference>
<evidence type="ECO:0000313" key="7">
    <source>
        <dbReference type="Proteomes" id="UP000216411"/>
    </source>
</evidence>
<keyword evidence="1" id="KW-0949">S-adenosyl-L-methionine</keyword>
<dbReference type="Proteomes" id="UP000216411">
    <property type="component" value="Unassembled WGS sequence"/>
</dbReference>
<protein>
    <submittedName>
        <fullName evidence="6">Radical SAM protein</fullName>
    </submittedName>
</protein>
<dbReference type="NCBIfam" id="NF045646">
    <property type="entry name" value="rSAM_Se_TrsS"/>
    <property type="match status" value="1"/>
</dbReference>
<keyword evidence="7" id="KW-1185">Reference proteome</keyword>
<dbReference type="InterPro" id="IPR054698">
    <property type="entry name" value="rSAM_Se_TrsS"/>
</dbReference>
<sequence length="459" mass="51991">MRWLRVKNYLIGETKSVCPVCLKVIKAYKVEKERKDEEEIKGIFLDKTCPEHGEYSTLIWEGDATSYLAWNRENTLNDSQFYQTDIEKGCPYDCGLCPEHKQDTCCVLLEVTNQCNLHCPVCFASAGDAVKQEPTLQEIGYYYETLMENGGPFNIQLSGGEPTMRNDLCDIIRLGREKGFSYFQLNTNGIRLGEEEALARNLKRAGLNSVFLQFDSMTEKPYEILRGKPLFYIKEKAIENCAKAGLGVVLVPTLVLDVNVNEIGSILQFAIDNLPDIRGVHFQPISYFGRCGLTAPQRRLTIPRVLSEIEKQTNSVMHANDFQGGSVEHSHCSFHGNFMKQADGHIKAIIGSKADCKCSSNQTREFVAKRWSAAKRCKKKEEEQEKCENGSTTSLDDFLERMEMFTLAVSGMVFQDAFNLDLERLQRCKIGEINKEGKRIPFCAYNLTSVSGKSLYRNE</sequence>
<proteinExistence type="predicted"/>
<dbReference type="GO" id="GO:0003824">
    <property type="term" value="F:catalytic activity"/>
    <property type="evidence" value="ECO:0007669"/>
    <property type="project" value="InterPro"/>
</dbReference>
<dbReference type="SFLD" id="SFLDG01067">
    <property type="entry name" value="SPASM/twitch_domain_containing"/>
    <property type="match status" value="1"/>
</dbReference>
<dbReference type="OrthoDB" id="9810775at2"/>
<evidence type="ECO:0000256" key="3">
    <source>
        <dbReference type="ARBA" id="ARBA00023004"/>
    </source>
</evidence>
<accession>A0A371JGG6</accession>
<dbReference type="Pfam" id="PF23545">
    <property type="entry name" value="Zn_ribbon_HMPTM"/>
    <property type="match status" value="1"/>
</dbReference>
<gene>
    <name evidence="6" type="ORF">CG710_007605</name>
</gene>